<evidence type="ECO:0000259" key="1">
    <source>
        <dbReference type="Pfam" id="PF09851"/>
    </source>
</evidence>
<dbReference type="GO" id="GO:0006508">
    <property type="term" value="P:proteolysis"/>
    <property type="evidence" value="ECO:0007669"/>
    <property type="project" value="UniProtKB-KW"/>
</dbReference>
<dbReference type="PANTHER" id="PTHR37826:SF2">
    <property type="entry name" value="ZINC-RIBBON DOMAIN-CONTAINING PROTEIN"/>
    <property type="match status" value="1"/>
</dbReference>
<dbReference type="Proteomes" id="UP000198824">
    <property type="component" value="Unassembled WGS sequence"/>
</dbReference>
<dbReference type="RefSeq" id="WP_093312068.1">
    <property type="nucleotide sequence ID" value="NZ_FOZG01000001.1"/>
</dbReference>
<organism evidence="3 4">
    <name type="scientific">Sphingomonas jatrophae</name>
    <dbReference type="NCBI Taxonomy" id="1166337"/>
    <lineage>
        <taxon>Bacteria</taxon>
        <taxon>Pseudomonadati</taxon>
        <taxon>Pseudomonadota</taxon>
        <taxon>Alphaproteobacteria</taxon>
        <taxon>Sphingomonadales</taxon>
        <taxon>Sphingomonadaceae</taxon>
        <taxon>Sphingomonas</taxon>
    </lineage>
</organism>
<keyword evidence="3" id="KW-0378">Hydrolase</keyword>
<proteinExistence type="predicted"/>
<evidence type="ECO:0000259" key="2">
    <source>
        <dbReference type="Pfam" id="PF13421"/>
    </source>
</evidence>
<gene>
    <name evidence="3" type="ORF">SAMN05192580_1158</name>
</gene>
<dbReference type="Pfam" id="PF09851">
    <property type="entry name" value="SHOCT"/>
    <property type="match status" value="1"/>
</dbReference>
<dbReference type="InterPro" id="IPR033880">
    <property type="entry name" value="SPFH_YdjI"/>
</dbReference>
<keyword evidence="4" id="KW-1185">Reference proteome</keyword>
<dbReference type="AlphaFoldDB" id="A0A1I6K0B4"/>
<accession>A0A1I6K0B4</accession>
<protein>
    <submittedName>
        <fullName evidence="3">Membrane protease subunit, stomatin/prohibitin family, contains C-terminal Zn-ribbon domain</fullName>
    </submittedName>
</protein>
<dbReference type="CDD" id="cd03408">
    <property type="entry name" value="SPFH_like_u1"/>
    <property type="match status" value="1"/>
</dbReference>
<reference evidence="3 4" key="1">
    <citation type="submission" date="2016-10" db="EMBL/GenBank/DDBJ databases">
        <authorList>
            <person name="de Groot N.N."/>
        </authorList>
    </citation>
    <scope>NUCLEOTIDE SEQUENCE [LARGE SCALE GENOMIC DNA]</scope>
    <source>
        <strain evidence="3 4">S5-249</strain>
    </source>
</reference>
<evidence type="ECO:0000313" key="3">
    <source>
        <dbReference type="EMBL" id="SFR84624.1"/>
    </source>
</evidence>
<dbReference type="OrthoDB" id="9764015at2"/>
<dbReference type="PANTHER" id="PTHR37826">
    <property type="entry name" value="FLOTILLIN BAND_7_5 DOMAIN PROTEIN"/>
    <property type="match status" value="1"/>
</dbReference>
<keyword evidence="3" id="KW-0645">Protease</keyword>
<feature type="domain" description="SHOCT" evidence="1">
    <location>
        <begin position="296"/>
        <end position="321"/>
    </location>
</feature>
<dbReference type="GO" id="GO:0008233">
    <property type="term" value="F:peptidase activity"/>
    <property type="evidence" value="ECO:0007669"/>
    <property type="project" value="UniProtKB-KW"/>
</dbReference>
<dbReference type="Pfam" id="PF13421">
    <property type="entry name" value="Band_7_1"/>
    <property type="match status" value="1"/>
</dbReference>
<sequence length="325" mass="34912">MGLGSFFRKQLIDVIEREDEPGVLAARYPAEDREIQNGAKLTVREAQAAAFFDEGQIADVFQPGLYTLDTSTLPLLTALSNWDKGFQSPFKSDVWFFSLREQVDRKWGTAQPITIRDKDFGPIRLRAHGRYSFAVSDVVLFWRTLVGNGERFTTEEVEPQLRAAIITAFATRLGQGDIAFLDMAQNQAALSETLREAVAPEFARFGLTLTGFLVESLSLPDEVQAHIDKAASIRALGNLDSYTKFQTAESIAAAAANPGGVAGVGASAAAGMAIGQAMAGGTSAASAPAEDPFALIDKLHRLLQAGAISQQEFDAKKAALLAKIG</sequence>
<dbReference type="InterPro" id="IPR018649">
    <property type="entry name" value="SHOCT"/>
</dbReference>
<dbReference type="InterPro" id="IPR036013">
    <property type="entry name" value="Band_7/SPFH_dom_sf"/>
</dbReference>
<feature type="domain" description="SPFH" evidence="2">
    <location>
        <begin position="27"/>
        <end position="234"/>
    </location>
</feature>
<dbReference type="STRING" id="1166337.SAMN05192580_1158"/>
<dbReference type="EMBL" id="FOZG01000001">
    <property type="protein sequence ID" value="SFR84624.1"/>
    <property type="molecule type" value="Genomic_DNA"/>
</dbReference>
<dbReference type="SUPFAM" id="SSF117892">
    <property type="entry name" value="Band 7/SPFH domain"/>
    <property type="match status" value="1"/>
</dbReference>
<name>A0A1I6K0B4_9SPHN</name>
<evidence type="ECO:0000313" key="4">
    <source>
        <dbReference type="Proteomes" id="UP000198824"/>
    </source>
</evidence>